<reference evidence="3" key="1">
    <citation type="submission" date="2016-10" db="EMBL/GenBank/DDBJ databases">
        <authorList>
            <person name="Varghese N."/>
            <person name="Submissions S."/>
        </authorList>
    </citation>
    <scope>NUCLEOTIDE SEQUENCE [LARGE SCALE GENOMIC DNA]</scope>
    <source>
        <strain evidence="3">DSM 45413</strain>
    </source>
</reference>
<accession>A0A1H8T734</accession>
<protein>
    <submittedName>
        <fullName evidence="2">Uncharacterized protein</fullName>
    </submittedName>
</protein>
<proteinExistence type="predicted"/>
<keyword evidence="1" id="KW-1133">Transmembrane helix</keyword>
<feature type="transmembrane region" description="Helical" evidence="1">
    <location>
        <begin position="61"/>
        <end position="80"/>
    </location>
</feature>
<organism evidence="2 3">
    <name type="scientific">Trujillonella endophytica</name>
    <dbReference type="NCBI Taxonomy" id="673521"/>
    <lineage>
        <taxon>Bacteria</taxon>
        <taxon>Bacillati</taxon>
        <taxon>Actinomycetota</taxon>
        <taxon>Actinomycetes</taxon>
        <taxon>Geodermatophilales</taxon>
        <taxon>Geodermatophilaceae</taxon>
        <taxon>Trujillonella</taxon>
    </lineage>
</organism>
<evidence type="ECO:0000256" key="1">
    <source>
        <dbReference type="SAM" id="Phobius"/>
    </source>
</evidence>
<name>A0A1H8T734_9ACTN</name>
<sequence>MRTEQVMGLVLAAMGVALVLLSRRLVWEHSPDNPAAVQRGAGAAGVWSDRARNFHLWRGRIGGGVFVVVGLLLVTGVLLGD</sequence>
<keyword evidence="1" id="KW-0812">Transmembrane</keyword>
<dbReference type="RefSeq" id="WP_091942813.1">
    <property type="nucleotide sequence ID" value="NZ_FOEE01000005.1"/>
</dbReference>
<keyword evidence="1" id="KW-0472">Membrane</keyword>
<feature type="transmembrane region" description="Helical" evidence="1">
    <location>
        <begin position="6"/>
        <end position="26"/>
    </location>
</feature>
<evidence type="ECO:0000313" key="2">
    <source>
        <dbReference type="EMBL" id="SEO86757.1"/>
    </source>
</evidence>
<dbReference type="Proteomes" id="UP000198960">
    <property type="component" value="Unassembled WGS sequence"/>
</dbReference>
<dbReference type="EMBL" id="FOEE01000005">
    <property type="protein sequence ID" value="SEO86757.1"/>
    <property type="molecule type" value="Genomic_DNA"/>
</dbReference>
<gene>
    <name evidence="2" type="ORF">SAMN05660991_02116</name>
</gene>
<evidence type="ECO:0000313" key="3">
    <source>
        <dbReference type="Proteomes" id="UP000198960"/>
    </source>
</evidence>
<dbReference type="AlphaFoldDB" id="A0A1H8T734"/>
<keyword evidence="3" id="KW-1185">Reference proteome</keyword>